<protein>
    <submittedName>
        <fullName evidence="2">Uncharacterized protein</fullName>
    </submittedName>
</protein>
<proteinExistence type="predicted"/>
<evidence type="ECO:0000256" key="1">
    <source>
        <dbReference type="SAM" id="MobiDB-lite"/>
    </source>
</evidence>
<gene>
    <name evidence="2" type="ORF">BC938DRAFT_482492</name>
</gene>
<name>A0A433QDU1_9FUNG</name>
<feature type="compositionally biased region" description="Polar residues" evidence="1">
    <location>
        <begin position="24"/>
        <end position="36"/>
    </location>
</feature>
<feature type="region of interest" description="Disordered" evidence="1">
    <location>
        <begin position="80"/>
        <end position="108"/>
    </location>
</feature>
<organism evidence="2 3">
    <name type="scientific">Jimgerdemannia flammicorona</name>
    <dbReference type="NCBI Taxonomy" id="994334"/>
    <lineage>
        <taxon>Eukaryota</taxon>
        <taxon>Fungi</taxon>
        <taxon>Fungi incertae sedis</taxon>
        <taxon>Mucoromycota</taxon>
        <taxon>Mucoromycotina</taxon>
        <taxon>Endogonomycetes</taxon>
        <taxon>Endogonales</taxon>
        <taxon>Endogonaceae</taxon>
        <taxon>Jimgerdemannia</taxon>
    </lineage>
</organism>
<feature type="region of interest" description="Disordered" evidence="1">
    <location>
        <begin position="1"/>
        <end position="48"/>
    </location>
</feature>
<reference evidence="2 3" key="1">
    <citation type="journal article" date="2018" name="New Phytol.">
        <title>Phylogenomics of Endogonaceae and evolution of mycorrhizas within Mucoromycota.</title>
        <authorList>
            <person name="Chang Y."/>
            <person name="Desiro A."/>
            <person name="Na H."/>
            <person name="Sandor L."/>
            <person name="Lipzen A."/>
            <person name="Clum A."/>
            <person name="Barry K."/>
            <person name="Grigoriev I.V."/>
            <person name="Martin F.M."/>
            <person name="Stajich J.E."/>
            <person name="Smith M.E."/>
            <person name="Bonito G."/>
            <person name="Spatafora J.W."/>
        </authorList>
    </citation>
    <scope>NUCLEOTIDE SEQUENCE [LARGE SCALE GENOMIC DNA]</scope>
    <source>
        <strain evidence="2 3">AD002</strain>
    </source>
</reference>
<dbReference type="EMBL" id="RBNJ01007371">
    <property type="protein sequence ID" value="RUS27986.1"/>
    <property type="molecule type" value="Genomic_DNA"/>
</dbReference>
<dbReference type="Proteomes" id="UP000274822">
    <property type="component" value="Unassembled WGS sequence"/>
</dbReference>
<dbReference type="AlphaFoldDB" id="A0A433QDU1"/>
<keyword evidence="3" id="KW-1185">Reference proteome</keyword>
<accession>A0A433QDU1</accession>
<sequence length="294" mass="32429">MFTEPPSFKPFLPAHQSPFPQPCRATSPQKYRTQPGTPRVAAGSRGGARLVRQRERIEGERSRRSRGWGGDITIQCRADIQTEPGTPGKKGNPKRMSTRLQGLPPPPLPGISSGAINGEDELGLGEADKGTQLEELCNVCLIPPDKFFGAEICAKAVRVNGHFHGWLNPILIAKHGFESSASEAWDRNGGGKFSFKDPLGTGNPAKGGKGPSAKIVAQMLFRKNPNAYFYRHNEPGVWGLFASYIPHRVGYQCSNYYRQYILPEGLVFDPNYEFTVNGKAIYIGSRAPRRDKFE</sequence>
<comment type="caution">
    <text evidence="2">The sequence shown here is derived from an EMBL/GenBank/DDBJ whole genome shotgun (WGS) entry which is preliminary data.</text>
</comment>
<evidence type="ECO:0000313" key="3">
    <source>
        <dbReference type="Proteomes" id="UP000274822"/>
    </source>
</evidence>
<evidence type="ECO:0000313" key="2">
    <source>
        <dbReference type="EMBL" id="RUS27986.1"/>
    </source>
</evidence>